<accession>A0A0F8XAY1</accession>
<protein>
    <submittedName>
        <fullName evidence="1">Uncharacterized protein</fullName>
    </submittedName>
</protein>
<gene>
    <name evidence="1" type="ORF">LCGC14_3047460</name>
</gene>
<evidence type="ECO:0000313" key="1">
    <source>
        <dbReference type="EMBL" id="KKK58135.1"/>
    </source>
</evidence>
<sequence length="63" mass="7138">MTKHRVTVTRTFEVDEEAFIAGLRKEYDEDGLDEPMGFIENTIADYGTDFAGVHAVNEEVEID</sequence>
<proteinExistence type="predicted"/>
<dbReference type="EMBL" id="LAZR01064128">
    <property type="protein sequence ID" value="KKK58135.1"/>
    <property type="molecule type" value="Genomic_DNA"/>
</dbReference>
<dbReference type="AlphaFoldDB" id="A0A0F8XAY1"/>
<organism evidence="1">
    <name type="scientific">marine sediment metagenome</name>
    <dbReference type="NCBI Taxonomy" id="412755"/>
    <lineage>
        <taxon>unclassified sequences</taxon>
        <taxon>metagenomes</taxon>
        <taxon>ecological metagenomes</taxon>
    </lineage>
</organism>
<reference evidence="1" key="1">
    <citation type="journal article" date="2015" name="Nature">
        <title>Complex archaea that bridge the gap between prokaryotes and eukaryotes.</title>
        <authorList>
            <person name="Spang A."/>
            <person name="Saw J.H."/>
            <person name="Jorgensen S.L."/>
            <person name="Zaremba-Niedzwiedzka K."/>
            <person name="Martijn J."/>
            <person name="Lind A.E."/>
            <person name="van Eijk R."/>
            <person name="Schleper C."/>
            <person name="Guy L."/>
            <person name="Ettema T.J."/>
        </authorList>
    </citation>
    <scope>NUCLEOTIDE SEQUENCE</scope>
</reference>
<comment type="caution">
    <text evidence="1">The sequence shown here is derived from an EMBL/GenBank/DDBJ whole genome shotgun (WGS) entry which is preliminary data.</text>
</comment>
<name>A0A0F8XAY1_9ZZZZ</name>